<comment type="caution">
    <text evidence="3">The sequence shown here is derived from an EMBL/GenBank/DDBJ whole genome shotgun (WGS) entry which is preliminary data.</text>
</comment>
<accession>A0A9N8H3V4</accession>
<dbReference type="OrthoDB" id="47217at2759"/>
<keyword evidence="2" id="KW-0812">Transmembrane</keyword>
<evidence type="ECO:0000256" key="2">
    <source>
        <dbReference type="SAM" id="Phobius"/>
    </source>
</evidence>
<gene>
    <name evidence="3" type="ORF">SEMRO_70_G038850.1</name>
</gene>
<feature type="transmembrane region" description="Helical" evidence="2">
    <location>
        <begin position="27"/>
        <end position="50"/>
    </location>
</feature>
<evidence type="ECO:0000313" key="3">
    <source>
        <dbReference type="EMBL" id="CAB9499841.1"/>
    </source>
</evidence>
<sequence length="373" mass="42038">MTNGDSSLRQHRGDTITSSRNTRLHTLITRLQILLLGILLGALPGLYVGIPSSTDIADTQQTHPELDCDHNHALQLDTASSSSSAGSQQEQESTVKTKHPDWCPTAQCTDTDLCHPCQRRFLIVIATPRSASTTLTWMLDELPGIRMAGENNNMLTFIFNANKAVFNHSSFHRGNEERTSWGHNHIPNQTFACAAQAMIQAINPPELLLTTDRIHLADKLQEQSTIVGFKTIRFERGVDGKPQTEQEWLEKVEFVKENFPCSRILVNINSNVTRQSESFKAAKWGTISENSLRNRMLKLKRIAELFGPERAYLLDSAEWTKNVEILNAAVSWLGFDRACHFRELLQFNTAGAKGFTHSKTKLDYHSPRCKRLE</sequence>
<feature type="region of interest" description="Disordered" evidence="1">
    <location>
        <begin position="77"/>
        <end position="99"/>
    </location>
</feature>
<keyword evidence="4" id="KW-1185">Reference proteome</keyword>
<dbReference type="Proteomes" id="UP001153069">
    <property type="component" value="Unassembled WGS sequence"/>
</dbReference>
<dbReference type="Gene3D" id="3.40.50.300">
    <property type="entry name" value="P-loop containing nucleotide triphosphate hydrolases"/>
    <property type="match status" value="1"/>
</dbReference>
<organism evidence="3 4">
    <name type="scientific">Seminavis robusta</name>
    <dbReference type="NCBI Taxonomy" id="568900"/>
    <lineage>
        <taxon>Eukaryota</taxon>
        <taxon>Sar</taxon>
        <taxon>Stramenopiles</taxon>
        <taxon>Ochrophyta</taxon>
        <taxon>Bacillariophyta</taxon>
        <taxon>Bacillariophyceae</taxon>
        <taxon>Bacillariophycidae</taxon>
        <taxon>Naviculales</taxon>
        <taxon>Naviculaceae</taxon>
        <taxon>Seminavis</taxon>
    </lineage>
</organism>
<dbReference type="EMBL" id="CAICTM010000069">
    <property type="protein sequence ID" value="CAB9499841.1"/>
    <property type="molecule type" value="Genomic_DNA"/>
</dbReference>
<proteinExistence type="predicted"/>
<name>A0A9N8H3V4_9STRA</name>
<evidence type="ECO:0000256" key="1">
    <source>
        <dbReference type="SAM" id="MobiDB-lite"/>
    </source>
</evidence>
<dbReference type="InterPro" id="IPR027417">
    <property type="entry name" value="P-loop_NTPase"/>
</dbReference>
<reference evidence="3" key="1">
    <citation type="submission" date="2020-06" db="EMBL/GenBank/DDBJ databases">
        <authorList>
            <consortium name="Plant Systems Biology data submission"/>
        </authorList>
    </citation>
    <scope>NUCLEOTIDE SEQUENCE</scope>
    <source>
        <strain evidence="3">D6</strain>
    </source>
</reference>
<keyword evidence="2" id="KW-0472">Membrane</keyword>
<evidence type="ECO:0000313" key="4">
    <source>
        <dbReference type="Proteomes" id="UP001153069"/>
    </source>
</evidence>
<protein>
    <recommendedName>
        <fullName evidence="5">Sulfotransferase</fullName>
    </recommendedName>
</protein>
<evidence type="ECO:0008006" key="5">
    <source>
        <dbReference type="Google" id="ProtNLM"/>
    </source>
</evidence>
<dbReference type="AlphaFoldDB" id="A0A9N8H3V4"/>
<feature type="compositionally biased region" description="Low complexity" evidence="1">
    <location>
        <begin position="79"/>
        <end position="92"/>
    </location>
</feature>
<keyword evidence="2" id="KW-1133">Transmembrane helix</keyword>